<evidence type="ECO:0000259" key="2">
    <source>
        <dbReference type="Pfam" id="PF03886"/>
    </source>
</evidence>
<dbReference type="Proteomes" id="UP000198703">
    <property type="component" value="Unassembled WGS sequence"/>
</dbReference>
<sequence>MTVYRFAIFGLLALLAACAAPQEQRLYLLEPPRASPGGPIEASVVAVRAVDLPAYARATAMVHIVEDGSVQQSDVARWADDPARAATVTLANQIADRTGVDVVTEPWPSDARPEAVVSVLIERFIGALGGDLTLSGRYSITGADRRSERASSGFSIVTPTQGPGFEGLARAHGVALDTLAAQIVENLR</sequence>
<feature type="domain" description="ABC-type transport auxiliary lipoprotein component" evidence="2">
    <location>
        <begin position="27"/>
        <end position="184"/>
    </location>
</feature>
<gene>
    <name evidence="3" type="ORF">SAMN05444370_102177</name>
</gene>
<proteinExistence type="predicted"/>
<dbReference type="Pfam" id="PF03886">
    <property type="entry name" value="ABC_trans_aux"/>
    <property type="match status" value="1"/>
</dbReference>
<dbReference type="STRING" id="89524.SAMN05444370_102177"/>
<dbReference type="OrthoDB" id="7858211at2"/>
<organism evidence="3 4">
    <name type="scientific">Rubrimonas cliftonensis</name>
    <dbReference type="NCBI Taxonomy" id="89524"/>
    <lineage>
        <taxon>Bacteria</taxon>
        <taxon>Pseudomonadati</taxon>
        <taxon>Pseudomonadota</taxon>
        <taxon>Alphaproteobacteria</taxon>
        <taxon>Rhodobacterales</taxon>
        <taxon>Paracoccaceae</taxon>
        <taxon>Rubrimonas</taxon>
    </lineage>
</organism>
<dbReference type="AlphaFoldDB" id="A0A1H3WXE9"/>
<keyword evidence="1" id="KW-0732">Signal</keyword>
<protein>
    <recommendedName>
        <fullName evidence="2">ABC-type transport auxiliary lipoprotein component domain-containing protein</fullName>
    </recommendedName>
</protein>
<feature type="signal peptide" evidence="1">
    <location>
        <begin position="1"/>
        <end position="19"/>
    </location>
</feature>
<dbReference type="EMBL" id="FNQM01000002">
    <property type="protein sequence ID" value="SDZ91857.1"/>
    <property type="molecule type" value="Genomic_DNA"/>
</dbReference>
<feature type="chain" id="PRO_5011592948" description="ABC-type transport auxiliary lipoprotein component domain-containing protein" evidence="1">
    <location>
        <begin position="20"/>
        <end position="188"/>
    </location>
</feature>
<evidence type="ECO:0000256" key="1">
    <source>
        <dbReference type="SAM" id="SignalP"/>
    </source>
</evidence>
<dbReference type="Gene3D" id="3.40.50.10610">
    <property type="entry name" value="ABC-type transport auxiliary lipoprotein component"/>
    <property type="match status" value="1"/>
</dbReference>
<keyword evidence="4" id="KW-1185">Reference proteome</keyword>
<accession>A0A1H3WXE9</accession>
<reference evidence="3 4" key="1">
    <citation type="submission" date="2016-10" db="EMBL/GenBank/DDBJ databases">
        <authorList>
            <person name="de Groot N.N."/>
        </authorList>
    </citation>
    <scope>NUCLEOTIDE SEQUENCE [LARGE SCALE GENOMIC DNA]</scope>
    <source>
        <strain evidence="3 4">DSM 15345</strain>
    </source>
</reference>
<evidence type="ECO:0000313" key="4">
    <source>
        <dbReference type="Proteomes" id="UP000198703"/>
    </source>
</evidence>
<dbReference type="SUPFAM" id="SSF159594">
    <property type="entry name" value="XCC0632-like"/>
    <property type="match status" value="1"/>
</dbReference>
<dbReference type="PROSITE" id="PS51257">
    <property type="entry name" value="PROKAR_LIPOPROTEIN"/>
    <property type="match status" value="1"/>
</dbReference>
<dbReference type="InterPro" id="IPR005586">
    <property type="entry name" value="ABC_trans_aux"/>
</dbReference>
<name>A0A1H3WXE9_9RHOB</name>
<evidence type="ECO:0000313" key="3">
    <source>
        <dbReference type="EMBL" id="SDZ91857.1"/>
    </source>
</evidence>